<name>A0A7S1YF21_9STRA</name>
<gene>
    <name evidence="1" type="ORF">GOCE00092_LOCUS20702</name>
</gene>
<dbReference type="EMBL" id="HBGK01039705">
    <property type="protein sequence ID" value="CAD9298931.1"/>
    <property type="molecule type" value="Transcribed_RNA"/>
</dbReference>
<dbReference type="AlphaFoldDB" id="A0A7S1YF21"/>
<protein>
    <submittedName>
        <fullName evidence="1">Uncharacterized protein</fullName>
    </submittedName>
</protein>
<evidence type="ECO:0000313" key="1">
    <source>
        <dbReference type="EMBL" id="CAD9298931.1"/>
    </source>
</evidence>
<reference evidence="1" key="1">
    <citation type="submission" date="2021-01" db="EMBL/GenBank/DDBJ databases">
        <authorList>
            <person name="Corre E."/>
            <person name="Pelletier E."/>
            <person name="Niang G."/>
            <person name="Scheremetjew M."/>
            <person name="Finn R."/>
            <person name="Kale V."/>
            <person name="Holt S."/>
            <person name="Cochrane G."/>
            <person name="Meng A."/>
            <person name="Brown T."/>
            <person name="Cohen L."/>
        </authorList>
    </citation>
    <scope>NUCLEOTIDE SEQUENCE</scope>
    <source>
        <strain evidence="1">CCMP 410</strain>
    </source>
</reference>
<proteinExistence type="predicted"/>
<sequence>MSKSLPPTEFCGTSVVAAGWERFGLRVTSISAPSSAVELELFVASTKPDKKKERDLSSRHVLKDGRRLYTSDTTTASSYPRSLSREDEIRSMDNSCSVRRITVHSDITALC</sequence>
<organism evidence="1">
    <name type="scientific">Grammatophora oceanica</name>
    <dbReference type="NCBI Taxonomy" id="210454"/>
    <lineage>
        <taxon>Eukaryota</taxon>
        <taxon>Sar</taxon>
        <taxon>Stramenopiles</taxon>
        <taxon>Ochrophyta</taxon>
        <taxon>Bacillariophyta</taxon>
        <taxon>Fragilariophyceae</taxon>
        <taxon>Fragilariophycidae</taxon>
        <taxon>Rhabdonematales</taxon>
        <taxon>Grammatophoraceae</taxon>
        <taxon>Grammatophora</taxon>
    </lineage>
</organism>
<accession>A0A7S1YF21</accession>